<dbReference type="EMBL" id="CP159925">
    <property type="protein sequence ID" value="XCO74576.1"/>
    <property type="molecule type" value="Genomic_DNA"/>
</dbReference>
<feature type="transmembrane region" description="Helical" evidence="1">
    <location>
        <begin position="35"/>
        <end position="53"/>
    </location>
</feature>
<evidence type="ECO:0000256" key="1">
    <source>
        <dbReference type="SAM" id="Phobius"/>
    </source>
</evidence>
<evidence type="ECO:0000313" key="2">
    <source>
        <dbReference type="EMBL" id="XCO74576.1"/>
    </source>
</evidence>
<keyword evidence="1" id="KW-1133">Transmembrane helix</keyword>
<sequence length="91" mass="10012">MSVDLIGWLASAVLLATLARQIVKQWRGDDSLSRWLFVGQCAASAGFVLYSLLLGNWVFTVTNACLLLTAIVGWAIDRRRRNASDRDGSRG</sequence>
<keyword evidence="1" id="KW-0472">Membrane</keyword>
<feature type="transmembrane region" description="Helical" evidence="1">
    <location>
        <begin position="6"/>
        <end position="23"/>
    </location>
</feature>
<accession>A0AAU8MRB1</accession>
<evidence type="ECO:0008006" key="3">
    <source>
        <dbReference type="Google" id="ProtNLM"/>
    </source>
</evidence>
<dbReference type="AlphaFoldDB" id="A0AAU8MRB1"/>
<protein>
    <recommendedName>
        <fullName evidence="3">Holin</fullName>
    </recommendedName>
</protein>
<name>A0AAU8MRB1_9GAMM</name>
<dbReference type="Gene3D" id="1.20.1280.290">
    <property type="match status" value="1"/>
</dbReference>
<dbReference type="RefSeq" id="WP_363797408.1">
    <property type="nucleotide sequence ID" value="NZ_CP159925.1"/>
</dbReference>
<proteinExistence type="predicted"/>
<feature type="transmembrane region" description="Helical" evidence="1">
    <location>
        <begin position="59"/>
        <end position="76"/>
    </location>
</feature>
<keyword evidence="1" id="KW-0812">Transmembrane</keyword>
<organism evidence="2">
    <name type="scientific">Lysobacter firmicutimachus</name>
    <dbReference type="NCBI Taxonomy" id="1792846"/>
    <lineage>
        <taxon>Bacteria</taxon>
        <taxon>Pseudomonadati</taxon>
        <taxon>Pseudomonadota</taxon>
        <taxon>Gammaproteobacteria</taxon>
        <taxon>Lysobacterales</taxon>
        <taxon>Lysobacteraceae</taxon>
        <taxon>Lysobacter</taxon>
    </lineage>
</organism>
<reference evidence="2" key="1">
    <citation type="submission" date="2024-06" db="EMBL/GenBank/DDBJ databases">
        <authorList>
            <person name="Li S."/>
        </authorList>
    </citation>
    <scope>NUCLEOTIDE SEQUENCE</scope>
    <source>
        <strain evidence="2">SR10</strain>
    </source>
</reference>
<gene>
    <name evidence="2" type="ORF">ABU614_19705</name>
</gene>